<name>A0ABU6XKV5_9FABA</name>
<evidence type="ECO:0000313" key="2">
    <source>
        <dbReference type="EMBL" id="MED6198694.1"/>
    </source>
</evidence>
<reference evidence="2 3" key="1">
    <citation type="journal article" date="2023" name="Plants (Basel)">
        <title>Bridging the Gap: Combining Genomics and Transcriptomics Approaches to Understand Stylosanthes scabra, an Orphan Legume from the Brazilian Caatinga.</title>
        <authorList>
            <person name="Ferreira-Neto J.R.C."/>
            <person name="da Silva M.D."/>
            <person name="Binneck E."/>
            <person name="de Melo N.F."/>
            <person name="da Silva R.H."/>
            <person name="de Melo A.L.T.M."/>
            <person name="Pandolfi V."/>
            <person name="Bustamante F.O."/>
            <person name="Brasileiro-Vidal A.C."/>
            <person name="Benko-Iseppon A.M."/>
        </authorList>
    </citation>
    <scope>NUCLEOTIDE SEQUENCE [LARGE SCALE GENOMIC DNA]</scope>
    <source>
        <tissue evidence="2">Leaves</tissue>
    </source>
</reference>
<gene>
    <name evidence="2" type="ORF">PIB30_068972</name>
</gene>
<dbReference type="Proteomes" id="UP001341840">
    <property type="component" value="Unassembled WGS sequence"/>
</dbReference>
<accession>A0ABU6XKV5</accession>
<evidence type="ECO:0000256" key="1">
    <source>
        <dbReference type="SAM" id="MobiDB-lite"/>
    </source>
</evidence>
<evidence type="ECO:0000313" key="3">
    <source>
        <dbReference type="Proteomes" id="UP001341840"/>
    </source>
</evidence>
<sequence>MASTGPWEIPPPVLTPSTWPQYGLPRNYSPPYETTSRGGGLFNPRNPPPVTQYHTQGWQPPPPQVAVLIPQMVSAWANRSIFPEMFRQMPPETSHTNNTVESLAVFRQQIEESHHDLVNLLTRQMATMLTPMIENNNARIEQVAQQVNDLAENMNPAYTAGHRNQAYNYNNPLVILHYKKRAELWVFFPDLWQF</sequence>
<proteinExistence type="predicted"/>
<comment type="caution">
    <text evidence="2">The sequence shown here is derived from an EMBL/GenBank/DDBJ whole genome shotgun (WGS) entry which is preliminary data.</text>
</comment>
<protein>
    <submittedName>
        <fullName evidence="2">Uncharacterized protein</fullName>
    </submittedName>
</protein>
<organism evidence="2 3">
    <name type="scientific">Stylosanthes scabra</name>
    <dbReference type="NCBI Taxonomy" id="79078"/>
    <lineage>
        <taxon>Eukaryota</taxon>
        <taxon>Viridiplantae</taxon>
        <taxon>Streptophyta</taxon>
        <taxon>Embryophyta</taxon>
        <taxon>Tracheophyta</taxon>
        <taxon>Spermatophyta</taxon>
        <taxon>Magnoliopsida</taxon>
        <taxon>eudicotyledons</taxon>
        <taxon>Gunneridae</taxon>
        <taxon>Pentapetalae</taxon>
        <taxon>rosids</taxon>
        <taxon>fabids</taxon>
        <taxon>Fabales</taxon>
        <taxon>Fabaceae</taxon>
        <taxon>Papilionoideae</taxon>
        <taxon>50 kb inversion clade</taxon>
        <taxon>dalbergioids sensu lato</taxon>
        <taxon>Dalbergieae</taxon>
        <taxon>Pterocarpus clade</taxon>
        <taxon>Stylosanthes</taxon>
    </lineage>
</organism>
<dbReference type="EMBL" id="JASCZI010212197">
    <property type="protein sequence ID" value="MED6198694.1"/>
    <property type="molecule type" value="Genomic_DNA"/>
</dbReference>
<feature type="region of interest" description="Disordered" evidence="1">
    <location>
        <begin position="1"/>
        <end position="20"/>
    </location>
</feature>
<keyword evidence="3" id="KW-1185">Reference proteome</keyword>